<dbReference type="RefSeq" id="WP_139205122.1">
    <property type="nucleotide sequence ID" value="NZ_FNAO01000004.1"/>
</dbReference>
<feature type="chain" id="PRO_5011511938" evidence="4">
    <location>
        <begin position="24"/>
        <end position="663"/>
    </location>
</feature>
<keyword evidence="2" id="KW-0175">Coiled coil</keyword>
<dbReference type="Proteomes" id="UP000199109">
    <property type="component" value="Unassembled WGS sequence"/>
</dbReference>
<dbReference type="PANTHER" id="PTHR34220:SF7">
    <property type="entry name" value="SENSOR HISTIDINE KINASE YPDA"/>
    <property type="match status" value="1"/>
</dbReference>
<dbReference type="Pfam" id="PF02518">
    <property type="entry name" value="HATPase_c"/>
    <property type="match status" value="1"/>
</dbReference>
<gene>
    <name evidence="7" type="ORF">SAMN05421636_10476</name>
</gene>
<keyword evidence="1" id="KW-0802">TPR repeat</keyword>
<dbReference type="InterPro" id="IPR050640">
    <property type="entry name" value="Bact_2-comp_sensor_kinase"/>
</dbReference>
<dbReference type="STRING" id="641691.SAMN05421636_10476"/>
<evidence type="ECO:0000256" key="1">
    <source>
        <dbReference type="PROSITE-ProRule" id="PRU00339"/>
    </source>
</evidence>
<feature type="domain" description="Histidine kinase/HSP90-like ATPase" evidence="5">
    <location>
        <begin position="554"/>
        <end position="662"/>
    </location>
</feature>
<dbReference type="InterPro" id="IPR036890">
    <property type="entry name" value="HATPase_C_sf"/>
</dbReference>
<evidence type="ECO:0000313" key="7">
    <source>
        <dbReference type="EMBL" id="SDE24120.1"/>
    </source>
</evidence>
<dbReference type="InterPro" id="IPR019734">
    <property type="entry name" value="TPR_rpt"/>
</dbReference>
<dbReference type="AlphaFoldDB" id="A0A1G7BBE1"/>
<dbReference type="InterPro" id="IPR011990">
    <property type="entry name" value="TPR-like_helical_dom_sf"/>
</dbReference>
<dbReference type="SMART" id="SM00028">
    <property type="entry name" value="TPR"/>
    <property type="match status" value="5"/>
</dbReference>
<feature type="repeat" description="TPR" evidence="1">
    <location>
        <begin position="165"/>
        <end position="198"/>
    </location>
</feature>
<accession>A0A1G7BBE1</accession>
<dbReference type="SUPFAM" id="SSF55874">
    <property type="entry name" value="ATPase domain of HSP90 chaperone/DNA topoisomerase II/histidine kinase"/>
    <property type="match status" value="1"/>
</dbReference>
<dbReference type="EMBL" id="FNAO01000004">
    <property type="protein sequence ID" value="SDE24120.1"/>
    <property type="molecule type" value="Genomic_DNA"/>
</dbReference>
<organism evidence="7 8">
    <name type="scientific">Pricia antarctica</name>
    <dbReference type="NCBI Taxonomy" id="641691"/>
    <lineage>
        <taxon>Bacteria</taxon>
        <taxon>Pseudomonadati</taxon>
        <taxon>Bacteroidota</taxon>
        <taxon>Flavobacteriia</taxon>
        <taxon>Flavobacteriales</taxon>
        <taxon>Flavobacteriaceae</taxon>
        <taxon>Pricia</taxon>
    </lineage>
</organism>
<evidence type="ECO:0000256" key="4">
    <source>
        <dbReference type="SAM" id="SignalP"/>
    </source>
</evidence>
<keyword evidence="8" id="KW-1185">Reference proteome</keyword>
<dbReference type="PROSITE" id="PS50293">
    <property type="entry name" value="TPR_REGION"/>
    <property type="match status" value="1"/>
</dbReference>
<feature type="transmembrane region" description="Helical" evidence="3">
    <location>
        <begin position="406"/>
        <end position="425"/>
    </location>
</feature>
<feature type="domain" description="Signal transduction histidine kinase internal region" evidence="6">
    <location>
        <begin position="455"/>
        <end position="532"/>
    </location>
</feature>
<protein>
    <submittedName>
        <fullName evidence="7">Tetratricopeptide repeat-containing protein</fullName>
    </submittedName>
</protein>
<keyword evidence="3" id="KW-0812">Transmembrane</keyword>
<dbReference type="PROSITE" id="PS50005">
    <property type="entry name" value="TPR"/>
    <property type="match status" value="2"/>
</dbReference>
<feature type="signal peptide" evidence="4">
    <location>
        <begin position="1"/>
        <end position="23"/>
    </location>
</feature>
<dbReference type="GO" id="GO:0016020">
    <property type="term" value="C:membrane"/>
    <property type="evidence" value="ECO:0007669"/>
    <property type="project" value="InterPro"/>
</dbReference>
<feature type="coiled-coil region" evidence="2">
    <location>
        <begin position="360"/>
        <end position="405"/>
    </location>
</feature>
<evidence type="ECO:0000256" key="3">
    <source>
        <dbReference type="SAM" id="Phobius"/>
    </source>
</evidence>
<dbReference type="SUPFAM" id="SSF48452">
    <property type="entry name" value="TPR-like"/>
    <property type="match status" value="2"/>
</dbReference>
<dbReference type="InterPro" id="IPR010559">
    <property type="entry name" value="Sig_transdc_His_kin_internal"/>
</dbReference>
<evidence type="ECO:0000313" key="8">
    <source>
        <dbReference type="Proteomes" id="UP000199109"/>
    </source>
</evidence>
<sequence length="663" mass="76454">MKTRKFWSTIHFFFLLTCFFLKAQETANVDSLLYLLKNTSQDSVKTDLYVELGKSLTSIDTTKAEDYFKKAQTLGKKINDEKRVCVARIELAHFYLYNGNIPKSLNLLGKVEKQLRNFHDSSVEADFYQNRGMAYNFNGEYYLAVEDQLKALALYEQVGDSTGLGRVYLNLGISNMDLNNNDKALEYYQKGFRLYRGMGDQKRMAHALGNIGLIYGRKKDYEKALQYHNQALRINEKYDLQYDARMDLNNIGIIYFAKGDYKTASEFHKKSKDIAESLGLPQYILSSEFNLALIDYKLKNYTQSINALNGLIKEAIKKNFKSYIRESYDLLSYAYEENGNFAKALDSRKNYEIYKDSLINENHLNQVAELQIKYEAEKKNQQIIVLNQEKNMQRKEAQRQATLKNAFIIGVLLIALLAGLLYYTLHQRLKSQKVLASKNEEIKEVNFKRQLTELEMKALQAQINPHFIFNCMNSINQMILDGDNKNASKYLTKFGKLIRMVLENAESTEVSLKDELSLLEAYIQLESLRFNGEIQHNIDIKGDIDLENTYLPSMVLQPFVENAIWHGLMHRKDIGNGKITISIEQQGDQLVCEIEDNGVGRQKAFELQQRSVYKSKSLGLKITEERLRLLSKELQRKLIHITDLTNQAGEALGTRVTVNIPIS</sequence>
<evidence type="ECO:0000259" key="5">
    <source>
        <dbReference type="Pfam" id="PF02518"/>
    </source>
</evidence>
<keyword evidence="3" id="KW-0472">Membrane</keyword>
<dbReference type="PANTHER" id="PTHR34220">
    <property type="entry name" value="SENSOR HISTIDINE KINASE YPDA"/>
    <property type="match status" value="1"/>
</dbReference>
<proteinExistence type="predicted"/>
<dbReference type="Pfam" id="PF06580">
    <property type="entry name" value="His_kinase"/>
    <property type="match status" value="1"/>
</dbReference>
<name>A0A1G7BBE1_9FLAO</name>
<dbReference type="OrthoDB" id="6190788at2"/>
<feature type="repeat" description="TPR" evidence="1">
    <location>
        <begin position="205"/>
        <end position="238"/>
    </location>
</feature>
<keyword evidence="3" id="KW-1133">Transmembrane helix</keyword>
<keyword evidence="4" id="KW-0732">Signal</keyword>
<dbReference type="Pfam" id="PF13424">
    <property type="entry name" value="TPR_12"/>
    <property type="match status" value="2"/>
</dbReference>
<dbReference type="Gene3D" id="3.30.565.10">
    <property type="entry name" value="Histidine kinase-like ATPase, C-terminal domain"/>
    <property type="match status" value="1"/>
</dbReference>
<evidence type="ECO:0000259" key="6">
    <source>
        <dbReference type="Pfam" id="PF06580"/>
    </source>
</evidence>
<reference evidence="7 8" key="1">
    <citation type="submission" date="2016-10" db="EMBL/GenBank/DDBJ databases">
        <authorList>
            <person name="de Groot N.N."/>
        </authorList>
    </citation>
    <scope>NUCLEOTIDE SEQUENCE [LARGE SCALE GENOMIC DNA]</scope>
    <source>
        <strain evidence="7 8">DSM 23421</strain>
    </source>
</reference>
<evidence type="ECO:0000256" key="2">
    <source>
        <dbReference type="SAM" id="Coils"/>
    </source>
</evidence>
<dbReference type="Gene3D" id="1.25.40.10">
    <property type="entry name" value="Tetratricopeptide repeat domain"/>
    <property type="match status" value="1"/>
</dbReference>
<dbReference type="GO" id="GO:0000155">
    <property type="term" value="F:phosphorelay sensor kinase activity"/>
    <property type="evidence" value="ECO:0007669"/>
    <property type="project" value="InterPro"/>
</dbReference>
<dbReference type="InterPro" id="IPR003594">
    <property type="entry name" value="HATPase_dom"/>
</dbReference>